<evidence type="ECO:0000313" key="4">
    <source>
        <dbReference type="EMBL" id="KAJ4834635.1"/>
    </source>
</evidence>
<dbReference type="InterPro" id="IPR002942">
    <property type="entry name" value="S4_RNA-bd"/>
</dbReference>
<proteinExistence type="predicted"/>
<feature type="region of interest" description="Disordered" evidence="2">
    <location>
        <begin position="112"/>
        <end position="145"/>
    </location>
</feature>
<evidence type="ECO:0000256" key="1">
    <source>
        <dbReference type="PROSITE-ProRule" id="PRU00182"/>
    </source>
</evidence>
<reference evidence="4" key="2">
    <citation type="journal article" date="2023" name="Plants (Basel)">
        <title>Annotation of the Turnera subulata (Passifloraceae) Draft Genome Reveals the S-Locus Evolved after the Divergence of Turneroideae from Passifloroideae in a Stepwise Manner.</title>
        <authorList>
            <person name="Henning P.M."/>
            <person name="Roalson E.H."/>
            <person name="Mir W."/>
            <person name="McCubbin A.G."/>
            <person name="Shore J.S."/>
        </authorList>
    </citation>
    <scope>NUCLEOTIDE SEQUENCE</scope>
    <source>
        <strain evidence="4">F60SS</strain>
    </source>
</reference>
<dbReference type="EMBL" id="JAKUCV010004649">
    <property type="protein sequence ID" value="KAJ4834635.1"/>
    <property type="molecule type" value="Genomic_DNA"/>
</dbReference>
<dbReference type="SMART" id="SM00363">
    <property type="entry name" value="S4"/>
    <property type="match status" value="1"/>
</dbReference>
<protein>
    <recommendedName>
        <fullName evidence="3">RNA-binding S4 domain-containing protein</fullName>
    </recommendedName>
</protein>
<dbReference type="GO" id="GO:0003723">
    <property type="term" value="F:RNA binding"/>
    <property type="evidence" value="ECO:0007669"/>
    <property type="project" value="UniProtKB-KW"/>
</dbReference>
<keyword evidence="1" id="KW-0694">RNA-binding</keyword>
<dbReference type="OrthoDB" id="440619at2759"/>
<dbReference type="InterPro" id="IPR050343">
    <property type="entry name" value="RsuA_PseudoU_synthase"/>
</dbReference>
<organism evidence="4 5">
    <name type="scientific">Turnera subulata</name>
    <dbReference type="NCBI Taxonomy" id="218843"/>
    <lineage>
        <taxon>Eukaryota</taxon>
        <taxon>Viridiplantae</taxon>
        <taxon>Streptophyta</taxon>
        <taxon>Embryophyta</taxon>
        <taxon>Tracheophyta</taxon>
        <taxon>Spermatophyta</taxon>
        <taxon>Magnoliopsida</taxon>
        <taxon>eudicotyledons</taxon>
        <taxon>Gunneridae</taxon>
        <taxon>Pentapetalae</taxon>
        <taxon>rosids</taxon>
        <taxon>fabids</taxon>
        <taxon>Malpighiales</taxon>
        <taxon>Passifloraceae</taxon>
        <taxon>Turnera</taxon>
    </lineage>
</organism>
<dbReference type="AlphaFoldDB" id="A0A9Q0FQ41"/>
<dbReference type="Gene3D" id="3.10.290.10">
    <property type="entry name" value="RNA-binding S4 domain"/>
    <property type="match status" value="1"/>
</dbReference>
<sequence length="323" mass="36174">MASVAATVSSSSFHHFTFLTKSRHSLSLFKPFHSTLLPRISASSQEFNISFAPPKPKPKPPQQQQQQNSLELHENVTGQLFIPLIVRGDNGQLKLQSHSPARLLNELAVANTQKPKPKTAKNAKTAKKEGKNVAPSTKQSEPRYSKAARRFYNEHFREQPQRLSKVLAAAGVASRRSSEELIFEGKVRVNGSVCKTPQGILLKHFHILHRSYQKSRYIAAIDGEVHKRHLIAISEGTVIEGVHCIPDSVELLPRQPDIPRPRIRIVVHEGRKHEVRELVKNAGLKIHALKRVRIGGYRLPTDLGLGKHVDLRMADLKALGWKA</sequence>
<dbReference type="SUPFAM" id="SSF55120">
    <property type="entry name" value="Pseudouridine synthase"/>
    <property type="match status" value="1"/>
</dbReference>
<dbReference type="InterPro" id="IPR042092">
    <property type="entry name" value="PsdUridine_s_RsuA/RluB/E/F_cat"/>
</dbReference>
<dbReference type="FunFam" id="3.30.70.1560:FF:000004">
    <property type="entry name" value="Ribosomal large subunit pseudouridine synthase B"/>
    <property type="match status" value="1"/>
</dbReference>
<comment type="caution">
    <text evidence="4">The sequence shown here is derived from an EMBL/GenBank/DDBJ whole genome shotgun (WGS) entry which is preliminary data.</text>
</comment>
<dbReference type="GO" id="GO:0000488">
    <property type="term" value="P:maturation of LSU-rRNA from tetracistronic rRNA transcript (SSU-rRNA, LSU-rRNA, 4.5S-rRNA, 5S-rRNA)"/>
    <property type="evidence" value="ECO:0007669"/>
    <property type="project" value="TreeGrafter"/>
</dbReference>
<dbReference type="GO" id="GO:0009982">
    <property type="term" value="F:pseudouridine synthase activity"/>
    <property type="evidence" value="ECO:0007669"/>
    <property type="project" value="InterPro"/>
</dbReference>
<dbReference type="GO" id="GO:0001522">
    <property type="term" value="P:pseudouridine synthesis"/>
    <property type="evidence" value="ECO:0007669"/>
    <property type="project" value="InterPro"/>
</dbReference>
<dbReference type="PROSITE" id="PS50889">
    <property type="entry name" value="S4"/>
    <property type="match status" value="1"/>
</dbReference>
<dbReference type="GO" id="GO:0000489">
    <property type="term" value="P:maturation of SSU-rRNA from tetracistronic rRNA transcript (SSU-rRNA, LSU-rRNA, 4.5S-rRNA, 5S-rRNA)"/>
    <property type="evidence" value="ECO:0007669"/>
    <property type="project" value="TreeGrafter"/>
</dbReference>
<dbReference type="PANTHER" id="PTHR47683:SF2">
    <property type="entry name" value="RNA-BINDING S4 DOMAIN-CONTAINING PROTEIN"/>
    <property type="match status" value="1"/>
</dbReference>
<name>A0A9Q0FQ41_9ROSI</name>
<dbReference type="CDD" id="cd00165">
    <property type="entry name" value="S4"/>
    <property type="match status" value="1"/>
</dbReference>
<dbReference type="Proteomes" id="UP001141552">
    <property type="component" value="Unassembled WGS sequence"/>
</dbReference>
<evidence type="ECO:0000256" key="2">
    <source>
        <dbReference type="SAM" id="MobiDB-lite"/>
    </source>
</evidence>
<dbReference type="GO" id="GO:0032544">
    <property type="term" value="P:plastid translation"/>
    <property type="evidence" value="ECO:0007669"/>
    <property type="project" value="TreeGrafter"/>
</dbReference>
<gene>
    <name evidence="4" type="ORF">Tsubulata_020202</name>
</gene>
<dbReference type="InterPro" id="IPR036986">
    <property type="entry name" value="S4_RNA-bd_sf"/>
</dbReference>
<dbReference type="Pfam" id="PF01479">
    <property type="entry name" value="S4"/>
    <property type="match status" value="1"/>
</dbReference>
<feature type="domain" description="RNA-binding S4" evidence="3">
    <location>
        <begin position="161"/>
        <end position="222"/>
    </location>
</feature>
<dbReference type="SUPFAM" id="SSF55174">
    <property type="entry name" value="Alpha-L RNA-binding motif"/>
    <property type="match status" value="1"/>
</dbReference>
<evidence type="ECO:0000259" key="3">
    <source>
        <dbReference type="SMART" id="SM00363"/>
    </source>
</evidence>
<feature type="region of interest" description="Disordered" evidence="2">
    <location>
        <begin position="49"/>
        <end position="70"/>
    </location>
</feature>
<dbReference type="InterPro" id="IPR020103">
    <property type="entry name" value="PsdUridine_synth_cat_dom_sf"/>
</dbReference>
<accession>A0A9Q0FQ41</accession>
<reference evidence="4" key="1">
    <citation type="submission" date="2022-02" db="EMBL/GenBank/DDBJ databases">
        <authorList>
            <person name="Henning P.M."/>
            <person name="McCubbin A.G."/>
            <person name="Shore J.S."/>
        </authorList>
    </citation>
    <scope>NUCLEOTIDE SEQUENCE</scope>
    <source>
        <strain evidence="4">F60SS</strain>
        <tissue evidence="4">Leaves</tissue>
    </source>
</reference>
<keyword evidence="5" id="KW-1185">Reference proteome</keyword>
<evidence type="ECO:0000313" key="5">
    <source>
        <dbReference type="Proteomes" id="UP001141552"/>
    </source>
</evidence>
<dbReference type="PANTHER" id="PTHR47683">
    <property type="entry name" value="PSEUDOURIDINE SYNTHASE FAMILY PROTEIN-RELATED"/>
    <property type="match status" value="1"/>
</dbReference>
<feature type="compositionally biased region" description="Basic residues" evidence="2">
    <location>
        <begin position="115"/>
        <end position="125"/>
    </location>
</feature>
<dbReference type="Gene3D" id="3.30.70.1560">
    <property type="entry name" value="Alpha-L RNA-binding motif"/>
    <property type="match status" value="1"/>
</dbReference>
<dbReference type="GO" id="GO:0009507">
    <property type="term" value="C:chloroplast"/>
    <property type="evidence" value="ECO:0007669"/>
    <property type="project" value="TreeGrafter"/>
</dbReference>